<evidence type="ECO:0000313" key="4">
    <source>
        <dbReference type="Proteomes" id="UP001610446"/>
    </source>
</evidence>
<dbReference type="Proteomes" id="UP001610446">
    <property type="component" value="Unassembled WGS sequence"/>
</dbReference>
<evidence type="ECO:0000256" key="1">
    <source>
        <dbReference type="SAM" id="MobiDB-lite"/>
    </source>
</evidence>
<name>A0ABR4JIR4_9EURO</name>
<feature type="signal peptide" evidence="2">
    <location>
        <begin position="1"/>
        <end position="19"/>
    </location>
</feature>
<comment type="caution">
    <text evidence="3">The sequence shown here is derived from an EMBL/GenBank/DDBJ whole genome shotgun (WGS) entry which is preliminary data.</text>
</comment>
<protein>
    <submittedName>
        <fullName evidence="3">Uncharacterized protein</fullName>
    </submittedName>
</protein>
<proteinExistence type="predicted"/>
<feature type="region of interest" description="Disordered" evidence="1">
    <location>
        <begin position="80"/>
        <end position="100"/>
    </location>
</feature>
<keyword evidence="4" id="KW-1185">Reference proteome</keyword>
<evidence type="ECO:0000313" key="3">
    <source>
        <dbReference type="EMBL" id="KAL2839941.1"/>
    </source>
</evidence>
<evidence type="ECO:0000256" key="2">
    <source>
        <dbReference type="SAM" id="SignalP"/>
    </source>
</evidence>
<sequence>MLQSIIASSFMIILMSSWTRLRPGLWCLVSQSSQNRQPSRFDHTFAAPFDLDILPLVFQTLSRLEGSQLISITPKHTKEVPNGFQMPPTPFYDSCPLSND</sequence>
<accession>A0ABR4JIR4</accession>
<gene>
    <name evidence="3" type="ORF">BJY01DRAFT_218997</name>
</gene>
<reference evidence="3 4" key="1">
    <citation type="submission" date="2024-07" db="EMBL/GenBank/DDBJ databases">
        <title>Section-level genome sequencing and comparative genomics of Aspergillus sections Usti and Cavernicolus.</title>
        <authorList>
            <consortium name="Lawrence Berkeley National Laboratory"/>
            <person name="Nybo J.L."/>
            <person name="Vesth T.C."/>
            <person name="Theobald S."/>
            <person name="Frisvad J.C."/>
            <person name="Larsen T.O."/>
            <person name="Kjaerboelling I."/>
            <person name="Rothschild-Mancinelli K."/>
            <person name="Lyhne E.K."/>
            <person name="Kogle M.E."/>
            <person name="Barry K."/>
            <person name="Clum A."/>
            <person name="Na H."/>
            <person name="Ledsgaard L."/>
            <person name="Lin J."/>
            <person name="Lipzen A."/>
            <person name="Kuo A."/>
            <person name="Riley R."/>
            <person name="Mondo S."/>
            <person name="Labutti K."/>
            <person name="Haridas S."/>
            <person name="Pangalinan J."/>
            <person name="Salamov A.A."/>
            <person name="Simmons B.A."/>
            <person name="Magnuson J.K."/>
            <person name="Chen J."/>
            <person name="Drula E."/>
            <person name="Henrissat B."/>
            <person name="Wiebenga A."/>
            <person name="Lubbers R.J."/>
            <person name="Gomes A.C."/>
            <person name="Makela M.R."/>
            <person name="Stajich J."/>
            <person name="Grigoriev I.V."/>
            <person name="Mortensen U.H."/>
            <person name="De Vries R.P."/>
            <person name="Baker S.E."/>
            <person name="Andersen M.R."/>
        </authorList>
    </citation>
    <scope>NUCLEOTIDE SEQUENCE [LARGE SCALE GENOMIC DNA]</scope>
    <source>
        <strain evidence="3 4">CBS 123904</strain>
    </source>
</reference>
<organism evidence="3 4">
    <name type="scientific">Aspergillus pseudoustus</name>
    <dbReference type="NCBI Taxonomy" id="1810923"/>
    <lineage>
        <taxon>Eukaryota</taxon>
        <taxon>Fungi</taxon>
        <taxon>Dikarya</taxon>
        <taxon>Ascomycota</taxon>
        <taxon>Pezizomycotina</taxon>
        <taxon>Eurotiomycetes</taxon>
        <taxon>Eurotiomycetidae</taxon>
        <taxon>Eurotiales</taxon>
        <taxon>Aspergillaceae</taxon>
        <taxon>Aspergillus</taxon>
        <taxon>Aspergillus subgen. Nidulantes</taxon>
    </lineage>
</organism>
<feature type="chain" id="PRO_5047483771" evidence="2">
    <location>
        <begin position="20"/>
        <end position="100"/>
    </location>
</feature>
<dbReference type="EMBL" id="JBFXLU010000127">
    <property type="protein sequence ID" value="KAL2839941.1"/>
    <property type="molecule type" value="Genomic_DNA"/>
</dbReference>
<keyword evidence="2" id="KW-0732">Signal</keyword>